<dbReference type="InterPro" id="IPR050706">
    <property type="entry name" value="Cyclic-di-GMP_PDE-like"/>
</dbReference>
<gene>
    <name evidence="3" type="ORF">SAMN02745207_02074</name>
</gene>
<dbReference type="EMBL" id="FQXM01000010">
    <property type="protein sequence ID" value="SHH70150.1"/>
    <property type="molecule type" value="Genomic_DNA"/>
</dbReference>
<keyword evidence="1" id="KW-0472">Membrane</keyword>
<feature type="transmembrane region" description="Helical" evidence="1">
    <location>
        <begin position="61"/>
        <end position="82"/>
    </location>
</feature>
<dbReference type="InterPro" id="IPR029787">
    <property type="entry name" value="Nucleotide_cyclase"/>
</dbReference>
<dbReference type="Proteomes" id="UP000184447">
    <property type="component" value="Unassembled WGS sequence"/>
</dbReference>
<keyword evidence="1" id="KW-1133">Transmembrane helix</keyword>
<keyword evidence="4" id="KW-1185">Reference proteome</keyword>
<dbReference type="Gene3D" id="3.30.70.270">
    <property type="match status" value="1"/>
</dbReference>
<dbReference type="AlphaFoldDB" id="A0A1M5V4Q4"/>
<protein>
    <submittedName>
        <fullName evidence="3">Diguanylate cyclase (GGDEF) domain-containing protein</fullName>
    </submittedName>
</protein>
<proteinExistence type="predicted"/>
<feature type="transmembrane region" description="Helical" evidence="1">
    <location>
        <begin position="172"/>
        <end position="193"/>
    </location>
</feature>
<organism evidence="3 4">
    <name type="scientific">Clostridium grantii DSM 8605</name>
    <dbReference type="NCBI Taxonomy" id="1121316"/>
    <lineage>
        <taxon>Bacteria</taxon>
        <taxon>Bacillati</taxon>
        <taxon>Bacillota</taxon>
        <taxon>Clostridia</taxon>
        <taxon>Eubacteriales</taxon>
        <taxon>Clostridiaceae</taxon>
        <taxon>Clostridium</taxon>
    </lineage>
</organism>
<dbReference type="PANTHER" id="PTHR33121">
    <property type="entry name" value="CYCLIC DI-GMP PHOSPHODIESTERASE PDEF"/>
    <property type="match status" value="1"/>
</dbReference>
<dbReference type="InterPro" id="IPR043128">
    <property type="entry name" value="Rev_trsase/Diguanyl_cyclase"/>
</dbReference>
<dbReference type="STRING" id="1121316.SAMN02745207_02074"/>
<sequence length="368" mass="43448">MKDKTNISSFAQFKQKDMEQEFYTNYIGQFISKIGIYMLIFISLYCIFYVIDFYTLKDRNVLNVLLIIRILVILCSIIFGIVLKKIKEDKRHKIVIWITIYEILFCIIYLYMCFLNYSTGSPIHYFESVVIVATIFLVPNKWINSFMVSIGMILFYLAITFNTVNHSYMIEALYISIYTIVTFVFISVLTFKLHCLKRELYLKELDSSHLSIINKVMRVTDKKKFHEEYRKLFQKYDSQNGDMALIIFSINEFEGMKDLYGNKVIETLMKEISVLLRMLLRDKDLFAHWAEETFVLLIPEVNNRTALKVTKRIQEGLFSHYFEKVGKITCSFAVASPHENESMDDLLVRIENYLGIAKENKDNEIIFD</sequence>
<feature type="transmembrane region" description="Helical" evidence="1">
    <location>
        <begin position="34"/>
        <end position="55"/>
    </location>
</feature>
<dbReference type="SMART" id="SM00267">
    <property type="entry name" value="GGDEF"/>
    <property type="match status" value="1"/>
</dbReference>
<evidence type="ECO:0000256" key="1">
    <source>
        <dbReference type="SAM" id="Phobius"/>
    </source>
</evidence>
<keyword evidence="1" id="KW-0812">Transmembrane</keyword>
<dbReference type="NCBIfam" id="TIGR00254">
    <property type="entry name" value="GGDEF"/>
    <property type="match status" value="1"/>
</dbReference>
<feature type="transmembrane region" description="Helical" evidence="1">
    <location>
        <begin position="94"/>
        <end position="117"/>
    </location>
</feature>
<dbReference type="InterPro" id="IPR000160">
    <property type="entry name" value="GGDEF_dom"/>
</dbReference>
<dbReference type="PANTHER" id="PTHR33121:SF71">
    <property type="entry name" value="OXYGEN SENSOR PROTEIN DOSP"/>
    <property type="match status" value="1"/>
</dbReference>
<feature type="transmembrane region" description="Helical" evidence="1">
    <location>
        <begin position="146"/>
        <end position="166"/>
    </location>
</feature>
<evidence type="ECO:0000313" key="3">
    <source>
        <dbReference type="EMBL" id="SHH70150.1"/>
    </source>
</evidence>
<dbReference type="GO" id="GO:0071111">
    <property type="term" value="F:cyclic-guanylate-specific phosphodiesterase activity"/>
    <property type="evidence" value="ECO:0007669"/>
    <property type="project" value="InterPro"/>
</dbReference>
<evidence type="ECO:0000259" key="2">
    <source>
        <dbReference type="PROSITE" id="PS50887"/>
    </source>
</evidence>
<dbReference type="OrthoDB" id="185601at2"/>
<feature type="transmembrane region" description="Helical" evidence="1">
    <location>
        <begin position="123"/>
        <end position="139"/>
    </location>
</feature>
<feature type="domain" description="GGDEF" evidence="2">
    <location>
        <begin position="241"/>
        <end position="368"/>
    </location>
</feature>
<accession>A0A1M5V4Q4</accession>
<evidence type="ECO:0000313" key="4">
    <source>
        <dbReference type="Proteomes" id="UP000184447"/>
    </source>
</evidence>
<dbReference type="RefSeq" id="WP_073338362.1">
    <property type="nucleotide sequence ID" value="NZ_FQXM01000010.1"/>
</dbReference>
<name>A0A1M5V4Q4_9CLOT</name>
<reference evidence="3 4" key="1">
    <citation type="submission" date="2016-11" db="EMBL/GenBank/DDBJ databases">
        <authorList>
            <person name="Jaros S."/>
            <person name="Januszkiewicz K."/>
            <person name="Wedrychowicz H."/>
        </authorList>
    </citation>
    <scope>NUCLEOTIDE SEQUENCE [LARGE SCALE GENOMIC DNA]</scope>
    <source>
        <strain evidence="3 4">DSM 8605</strain>
    </source>
</reference>
<dbReference type="PROSITE" id="PS50887">
    <property type="entry name" value="GGDEF"/>
    <property type="match status" value="1"/>
</dbReference>
<dbReference type="SUPFAM" id="SSF55073">
    <property type="entry name" value="Nucleotide cyclase"/>
    <property type="match status" value="1"/>
</dbReference>
<dbReference type="Pfam" id="PF00990">
    <property type="entry name" value="GGDEF"/>
    <property type="match status" value="1"/>
</dbReference>